<name>A0A380RUG7_FIBSU</name>
<accession>A0A380RUG7</accession>
<dbReference type="GO" id="GO:0019867">
    <property type="term" value="C:outer membrane"/>
    <property type="evidence" value="ECO:0007669"/>
    <property type="project" value="InterPro"/>
</dbReference>
<protein>
    <submittedName>
        <fullName evidence="1">Lipopolysaccharide-assembly</fullName>
    </submittedName>
</protein>
<dbReference type="AlphaFoldDB" id="A0A380RUG7"/>
<dbReference type="Gene3D" id="3.30.160.150">
    <property type="entry name" value="Lipoprotein like domain"/>
    <property type="match status" value="1"/>
</dbReference>
<dbReference type="PROSITE" id="PS51257">
    <property type="entry name" value="PROKAR_LIPOPROTEIN"/>
    <property type="match status" value="1"/>
</dbReference>
<sequence length="184" mass="20931">MALRCGVFFYIVIMPYRKFISRLFVAMMLALLACVFSGCYSFTASTLPSHIKTVNIHEVEDKTLDPVLANNIHTAVVDMFKRNAGGVRLVNDEANADFEITLLSYSNKPENYNSNSDVETYRVTIRVEVRFYDNVKERIIYESKSLSADGVYDVQANETEDRHGQTRAVEKLQDLIVSNALAKW</sequence>
<evidence type="ECO:0000313" key="2">
    <source>
        <dbReference type="Proteomes" id="UP000255423"/>
    </source>
</evidence>
<dbReference type="InterPro" id="IPR007485">
    <property type="entry name" value="LPS_assembly_LptE"/>
</dbReference>
<dbReference type="Pfam" id="PF04390">
    <property type="entry name" value="LptE"/>
    <property type="match status" value="1"/>
</dbReference>
<evidence type="ECO:0000313" key="1">
    <source>
        <dbReference type="EMBL" id="SUQ18935.1"/>
    </source>
</evidence>
<dbReference type="Proteomes" id="UP000255423">
    <property type="component" value="Unassembled WGS sequence"/>
</dbReference>
<gene>
    <name evidence="1" type="ORF">SAMN05661053_0157</name>
</gene>
<dbReference type="EMBL" id="UHJL01000001">
    <property type="protein sequence ID" value="SUQ18935.1"/>
    <property type="molecule type" value="Genomic_DNA"/>
</dbReference>
<reference evidence="1 2" key="1">
    <citation type="submission" date="2017-08" db="EMBL/GenBank/DDBJ databases">
        <authorList>
            <person name="de Groot N.N."/>
        </authorList>
    </citation>
    <scope>NUCLEOTIDE SEQUENCE [LARGE SCALE GENOMIC DNA]</scope>
    <source>
        <strain evidence="1 2">HM2</strain>
    </source>
</reference>
<organism evidence="1 2">
    <name type="scientific">Fibrobacter succinogenes</name>
    <name type="common">Bacteroides succinogenes</name>
    <dbReference type="NCBI Taxonomy" id="833"/>
    <lineage>
        <taxon>Bacteria</taxon>
        <taxon>Pseudomonadati</taxon>
        <taxon>Fibrobacterota</taxon>
        <taxon>Fibrobacteria</taxon>
        <taxon>Fibrobacterales</taxon>
        <taxon>Fibrobacteraceae</taxon>
        <taxon>Fibrobacter</taxon>
    </lineage>
</organism>
<proteinExistence type="predicted"/>
<dbReference type="GO" id="GO:0043165">
    <property type="term" value="P:Gram-negative-bacterium-type cell outer membrane assembly"/>
    <property type="evidence" value="ECO:0007669"/>
    <property type="project" value="InterPro"/>
</dbReference>